<dbReference type="GO" id="GO:0004673">
    <property type="term" value="F:protein histidine kinase activity"/>
    <property type="evidence" value="ECO:0007669"/>
    <property type="project" value="UniProtKB-EC"/>
</dbReference>
<evidence type="ECO:0000256" key="1">
    <source>
        <dbReference type="ARBA" id="ARBA00000085"/>
    </source>
</evidence>
<feature type="transmembrane region" description="Helical" evidence="8">
    <location>
        <begin position="497"/>
        <end position="516"/>
    </location>
</feature>
<name>A0A316HHI5_9SPHI</name>
<dbReference type="Pfam" id="PF07568">
    <property type="entry name" value="HisKA_2"/>
    <property type="match status" value="1"/>
</dbReference>
<dbReference type="Pfam" id="PF13424">
    <property type="entry name" value="TPR_12"/>
    <property type="match status" value="1"/>
</dbReference>
<keyword evidence="4" id="KW-0808">Transferase</keyword>
<dbReference type="InterPro" id="IPR011990">
    <property type="entry name" value="TPR-like_helical_dom_sf"/>
</dbReference>
<feature type="domain" description="Histidine kinase" evidence="9">
    <location>
        <begin position="553"/>
        <end position="746"/>
    </location>
</feature>
<dbReference type="Proteomes" id="UP000245678">
    <property type="component" value="Unassembled WGS sequence"/>
</dbReference>
<proteinExistence type="predicted"/>
<dbReference type="Gene3D" id="1.25.40.10">
    <property type="entry name" value="Tetratricopeptide repeat domain"/>
    <property type="match status" value="1"/>
</dbReference>
<keyword evidence="8" id="KW-0812">Transmembrane</keyword>
<dbReference type="EC" id="2.7.13.3" evidence="2"/>
<evidence type="ECO:0000313" key="11">
    <source>
        <dbReference type="Proteomes" id="UP000245678"/>
    </source>
</evidence>
<dbReference type="SUPFAM" id="SSF55874">
    <property type="entry name" value="ATPase domain of HSP90 chaperone/DNA topoisomerase II/histidine kinase"/>
    <property type="match status" value="1"/>
</dbReference>
<dbReference type="SMART" id="SM00387">
    <property type="entry name" value="HATPase_c"/>
    <property type="match status" value="1"/>
</dbReference>
<evidence type="ECO:0000256" key="4">
    <source>
        <dbReference type="ARBA" id="ARBA00022679"/>
    </source>
</evidence>
<dbReference type="PANTHER" id="PTHR41523:SF8">
    <property type="entry name" value="ETHYLENE RESPONSE SENSOR PROTEIN"/>
    <property type="match status" value="1"/>
</dbReference>
<dbReference type="InterPro" id="IPR003594">
    <property type="entry name" value="HATPase_dom"/>
</dbReference>
<gene>
    <name evidence="10" type="ORF">LX99_00287</name>
</gene>
<dbReference type="EMBL" id="QGHA01000001">
    <property type="protein sequence ID" value="PWK79827.1"/>
    <property type="molecule type" value="Genomic_DNA"/>
</dbReference>
<evidence type="ECO:0000256" key="6">
    <source>
        <dbReference type="ARBA" id="ARBA00022777"/>
    </source>
</evidence>
<keyword evidence="8" id="KW-0472">Membrane</keyword>
<dbReference type="PANTHER" id="PTHR41523">
    <property type="entry name" value="TWO-COMPONENT SYSTEM SENSOR PROTEIN"/>
    <property type="match status" value="1"/>
</dbReference>
<reference evidence="10 11" key="1">
    <citation type="submission" date="2018-05" db="EMBL/GenBank/DDBJ databases">
        <title>Genomic Encyclopedia of Archaeal and Bacterial Type Strains, Phase II (KMG-II): from individual species to whole genera.</title>
        <authorList>
            <person name="Goeker M."/>
        </authorList>
    </citation>
    <scope>NUCLEOTIDE SEQUENCE [LARGE SCALE GENOMIC DNA]</scope>
    <source>
        <strain evidence="10 11">DSM 19975</strain>
    </source>
</reference>
<comment type="catalytic activity">
    <reaction evidence="1">
        <text>ATP + protein L-histidine = ADP + protein N-phospho-L-histidine.</text>
        <dbReference type="EC" id="2.7.13.3"/>
    </reaction>
</comment>
<keyword evidence="11" id="KW-1185">Reference proteome</keyword>
<dbReference type="PROSITE" id="PS50109">
    <property type="entry name" value="HIS_KIN"/>
    <property type="match status" value="1"/>
</dbReference>
<keyword evidence="5" id="KW-0547">Nucleotide-binding</keyword>
<evidence type="ECO:0000256" key="8">
    <source>
        <dbReference type="SAM" id="Phobius"/>
    </source>
</evidence>
<evidence type="ECO:0000259" key="9">
    <source>
        <dbReference type="PROSITE" id="PS50109"/>
    </source>
</evidence>
<dbReference type="GO" id="GO:0005524">
    <property type="term" value="F:ATP binding"/>
    <property type="evidence" value="ECO:0007669"/>
    <property type="project" value="UniProtKB-KW"/>
</dbReference>
<dbReference type="InterPro" id="IPR019734">
    <property type="entry name" value="TPR_rpt"/>
</dbReference>
<evidence type="ECO:0000256" key="7">
    <source>
        <dbReference type="ARBA" id="ARBA00022840"/>
    </source>
</evidence>
<evidence type="ECO:0000256" key="2">
    <source>
        <dbReference type="ARBA" id="ARBA00012438"/>
    </source>
</evidence>
<organism evidence="10 11">
    <name type="scientific">Mucilaginibacter oryzae</name>
    <dbReference type="NCBI Taxonomy" id="468058"/>
    <lineage>
        <taxon>Bacteria</taxon>
        <taxon>Pseudomonadati</taxon>
        <taxon>Bacteroidota</taxon>
        <taxon>Sphingobacteriia</taxon>
        <taxon>Sphingobacteriales</taxon>
        <taxon>Sphingobacteriaceae</taxon>
        <taxon>Mucilaginibacter</taxon>
    </lineage>
</organism>
<evidence type="ECO:0000313" key="10">
    <source>
        <dbReference type="EMBL" id="PWK79827.1"/>
    </source>
</evidence>
<sequence>MKISFCKTQKRIIILTGLLFTILSARSQRHDNITELRKNLAVASDVKMQIDLYLRLSEQYLNKPGELKADLDSAMLLKNIALNLSRKESLEAGEARALLLDGKIRNEAGDKKKAQASVAAALVFAQKHKLLVEQAQCYEAEAQFYDNENEGIAHKLQLEEKATRLYHEAGDREKEATALKYTGDYLHLRGRASEALTALEQALAIYKQIGFRDLQGVYNLMGNVYTQLGNYHLSIKYELLSAQTAESLGDNSLQLSSIYNHIALTYYFLKQDKEALLYWEKAKNIAQKYNDAGYMQTILSNMATSWVRLKQYRKALDLLAVIEQKYPPTEVQMKLRIPYIYFNTYMSMRDYAKAAPYYRKLRSFQEKLPDDDANLVYLYSSIIRYMVVTKNLKEIYPFLKKQDDLQKSTGNNLFRSENQLQWYLADSTAGNLKSAITHYKLYKSLSDSVFNADKANQISSLQIQFETDQKDRNIKLLTQKNNLQAETIRKDNTIKQVIAGAVALLLLLLALIYNRYRLKQKSNALLQAKQEEINRQYDTLKKVLSEKEWLLREIHHRVKNNLQIVISLLNTQSAYINNQDAMDAIRNSQHRMYAMSLIHQKLYQSDSLATIDMKWYVHELVSYMRECFDIDKNIRFLIETDEVNLDVAQAVPLGLILNEAVTNAIKYAFPDKRFGTVSIILQRDTAHNCTLMIADNGIGLPEGFDEGSLNSLGMNLMKGLSEQLGGTFTLTSDKGLHIHIAFPLNTAMGINSDEFEAA</sequence>
<dbReference type="InterPro" id="IPR005467">
    <property type="entry name" value="His_kinase_dom"/>
</dbReference>
<dbReference type="InterPro" id="IPR036890">
    <property type="entry name" value="HATPase_C_sf"/>
</dbReference>
<comment type="caution">
    <text evidence="10">The sequence shown here is derived from an EMBL/GenBank/DDBJ whole genome shotgun (WGS) entry which is preliminary data.</text>
</comment>
<dbReference type="Gene3D" id="3.30.450.20">
    <property type="entry name" value="PAS domain"/>
    <property type="match status" value="1"/>
</dbReference>
<dbReference type="InterPro" id="IPR011495">
    <property type="entry name" value="Sig_transdc_His_kin_sub2_dim/P"/>
</dbReference>
<accession>A0A316HHI5</accession>
<dbReference type="SUPFAM" id="SSF48452">
    <property type="entry name" value="TPR-like"/>
    <property type="match status" value="1"/>
</dbReference>
<dbReference type="Gene3D" id="3.30.565.10">
    <property type="entry name" value="Histidine kinase-like ATPase, C-terminal domain"/>
    <property type="match status" value="1"/>
</dbReference>
<dbReference type="Pfam" id="PF02518">
    <property type="entry name" value="HATPase_c"/>
    <property type="match status" value="1"/>
</dbReference>
<dbReference type="AlphaFoldDB" id="A0A316HHI5"/>
<keyword evidence="7" id="KW-0067">ATP-binding</keyword>
<evidence type="ECO:0000256" key="3">
    <source>
        <dbReference type="ARBA" id="ARBA00022553"/>
    </source>
</evidence>
<evidence type="ECO:0000256" key="5">
    <source>
        <dbReference type="ARBA" id="ARBA00022741"/>
    </source>
</evidence>
<protein>
    <recommendedName>
        <fullName evidence="2">histidine kinase</fullName>
        <ecNumber evidence="2">2.7.13.3</ecNumber>
    </recommendedName>
</protein>
<keyword evidence="3" id="KW-0597">Phosphoprotein</keyword>
<dbReference type="SMART" id="SM00028">
    <property type="entry name" value="TPR"/>
    <property type="match status" value="4"/>
</dbReference>
<keyword evidence="8" id="KW-1133">Transmembrane helix</keyword>
<keyword evidence="6 10" id="KW-0418">Kinase</keyword>